<sequence length="280" mass="30675">MHDDQVLAAQRALRRTLFDGGDAIPWAAARDLAARLLLYLEDPRACWQLTVDWLREQLDADRVDGGFGGYMLSASERRDYTPLAESQRQSLVLHSVLGNCFDAGDPSICTVWHRRGPTAFADVSQQREMTPAMRRDLLHAGTAAKIALPLYDGPRPVGLLCADWHRAEPRWNAEVCNQIGLLGSTLLGPVLAISSHLSALDGEAAPAAALHDLEKLTPAERRVAELVAEGLSYKEVARQLGRSLSTVDHHLRSIRQKLDVGSTARLVRLLAGRQSTKAPA</sequence>
<reference evidence="5 6" key="1">
    <citation type="submission" date="2019-03" db="EMBL/GenBank/DDBJ databases">
        <title>Efficiently degradation of phenoxyalkanoic acid herbicides by Cupriavidus oxalaticus strain X32.</title>
        <authorList>
            <person name="Sheng X."/>
        </authorList>
    </citation>
    <scope>NUCLEOTIDE SEQUENCE [LARGE SCALE GENOMIC DNA]</scope>
    <source>
        <strain evidence="5 6">X32</strain>
        <plasmid evidence="5 6">unnamed1</plasmid>
    </source>
</reference>
<dbReference type="CDD" id="cd06170">
    <property type="entry name" value="LuxR_C_like"/>
    <property type="match status" value="1"/>
</dbReference>
<dbReference type="Gene3D" id="1.10.10.10">
    <property type="entry name" value="Winged helix-like DNA-binding domain superfamily/Winged helix DNA-binding domain"/>
    <property type="match status" value="1"/>
</dbReference>
<dbReference type="SMART" id="SM00421">
    <property type="entry name" value="HTH_LUXR"/>
    <property type="match status" value="1"/>
</dbReference>
<keyword evidence="3" id="KW-0804">Transcription</keyword>
<dbReference type="Pfam" id="PF01590">
    <property type="entry name" value="GAF"/>
    <property type="match status" value="1"/>
</dbReference>
<dbReference type="InterPro" id="IPR003018">
    <property type="entry name" value="GAF"/>
</dbReference>
<dbReference type="PROSITE" id="PS00622">
    <property type="entry name" value="HTH_LUXR_1"/>
    <property type="match status" value="1"/>
</dbReference>
<dbReference type="GO" id="GO:0003677">
    <property type="term" value="F:DNA binding"/>
    <property type="evidence" value="ECO:0007669"/>
    <property type="project" value="UniProtKB-KW"/>
</dbReference>
<dbReference type="EMBL" id="CP038636">
    <property type="protein sequence ID" value="QBY55445.1"/>
    <property type="molecule type" value="Genomic_DNA"/>
</dbReference>
<keyword evidence="5" id="KW-0614">Plasmid</keyword>
<organism evidence="5 6">
    <name type="scientific">Cupriavidus oxalaticus</name>
    <dbReference type="NCBI Taxonomy" id="96344"/>
    <lineage>
        <taxon>Bacteria</taxon>
        <taxon>Pseudomonadati</taxon>
        <taxon>Pseudomonadota</taxon>
        <taxon>Betaproteobacteria</taxon>
        <taxon>Burkholderiales</taxon>
        <taxon>Burkholderiaceae</taxon>
        <taxon>Cupriavidus</taxon>
    </lineage>
</organism>
<dbReference type="SUPFAM" id="SSF46894">
    <property type="entry name" value="C-terminal effector domain of the bipartite response regulators"/>
    <property type="match status" value="1"/>
</dbReference>
<dbReference type="GO" id="GO:0006355">
    <property type="term" value="P:regulation of DNA-templated transcription"/>
    <property type="evidence" value="ECO:0007669"/>
    <property type="project" value="InterPro"/>
</dbReference>
<dbReference type="InterPro" id="IPR016032">
    <property type="entry name" value="Sig_transdc_resp-reg_C-effctor"/>
</dbReference>
<dbReference type="Gene3D" id="3.30.450.40">
    <property type="match status" value="1"/>
</dbReference>
<evidence type="ECO:0000313" key="5">
    <source>
        <dbReference type="EMBL" id="QBY55445.1"/>
    </source>
</evidence>
<dbReference type="PANTHER" id="PTHR44688">
    <property type="entry name" value="DNA-BINDING TRANSCRIPTIONAL ACTIVATOR DEVR_DOSR"/>
    <property type="match status" value="1"/>
</dbReference>
<dbReference type="InterPro" id="IPR029016">
    <property type="entry name" value="GAF-like_dom_sf"/>
</dbReference>
<accession>A0A4P7LI26</accession>
<evidence type="ECO:0000259" key="4">
    <source>
        <dbReference type="PROSITE" id="PS50043"/>
    </source>
</evidence>
<dbReference type="AlphaFoldDB" id="A0A4P7LI26"/>
<dbReference type="KEGG" id="cox:E0W60_30830"/>
<evidence type="ECO:0000256" key="2">
    <source>
        <dbReference type="ARBA" id="ARBA00023125"/>
    </source>
</evidence>
<dbReference type="InterPro" id="IPR000792">
    <property type="entry name" value="Tscrpt_reg_LuxR_C"/>
</dbReference>
<evidence type="ECO:0000256" key="1">
    <source>
        <dbReference type="ARBA" id="ARBA00023015"/>
    </source>
</evidence>
<keyword evidence="2" id="KW-0238">DNA-binding</keyword>
<gene>
    <name evidence="5" type="ORF">E0W60_30830</name>
</gene>
<proteinExistence type="predicted"/>
<dbReference type="Pfam" id="PF00196">
    <property type="entry name" value="GerE"/>
    <property type="match status" value="1"/>
</dbReference>
<feature type="domain" description="HTH luxR-type" evidence="4">
    <location>
        <begin position="209"/>
        <end position="274"/>
    </location>
</feature>
<protein>
    <recommendedName>
        <fullName evidence="4">HTH luxR-type domain-containing protein</fullName>
    </recommendedName>
</protein>
<geneLocation type="plasmid" evidence="5">
    <name>unnamed1</name>
</geneLocation>
<keyword evidence="1" id="KW-0805">Transcription regulation</keyword>
<name>A0A4P7LI26_9BURK</name>
<dbReference type="OrthoDB" id="434992at2"/>
<dbReference type="PROSITE" id="PS50043">
    <property type="entry name" value="HTH_LUXR_2"/>
    <property type="match status" value="1"/>
</dbReference>
<dbReference type="PRINTS" id="PR00038">
    <property type="entry name" value="HTHLUXR"/>
</dbReference>
<dbReference type="SUPFAM" id="SSF55781">
    <property type="entry name" value="GAF domain-like"/>
    <property type="match status" value="1"/>
</dbReference>
<dbReference type="RefSeq" id="WP_135706689.1">
    <property type="nucleotide sequence ID" value="NZ_CP038636.1"/>
</dbReference>
<evidence type="ECO:0000256" key="3">
    <source>
        <dbReference type="ARBA" id="ARBA00023163"/>
    </source>
</evidence>
<dbReference type="PANTHER" id="PTHR44688:SF16">
    <property type="entry name" value="DNA-BINDING TRANSCRIPTIONAL ACTIVATOR DEVR_DOSR"/>
    <property type="match status" value="1"/>
</dbReference>
<dbReference type="InterPro" id="IPR036388">
    <property type="entry name" value="WH-like_DNA-bd_sf"/>
</dbReference>
<evidence type="ECO:0000313" key="6">
    <source>
        <dbReference type="Proteomes" id="UP000295294"/>
    </source>
</evidence>
<dbReference type="Proteomes" id="UP000295294">
    <property type="component" value="Plasmid unnamed1"/>
</dbReference>